<sequence>MKLRMKRKAMVVLAAGMLMSAAAPAAAMAAEKATGPALTASYNGDVNTLEAAKDATQLIVVIGNRQDPAKSRLDWYKRDTDGKLVQVMSKEAVSGMNGITTQKQEGDKKTPAGVYRFTMAFGLKANPGTILPYHQIVDGDYYVDDGNSRYYNQLANTKQVQKDWNSAEDLMAQAPQYNYGLVLDYNSECTPGKGSAIFLHCPKSWNNTGTSGCISIPEEDMKKVVCQVDTGTKIVVVQDESDLANY</sequence>
<dbReference type="Gene3D" id="2.40.440.10">
    <property type="entry name" value="L,D-transpeptidase catalytic domain-like"/>
    <property type="match status" value="1"/>
</dbReference>
<gene>
    <name evidence="9" type="ORF">C7U56_13310</name>
</gene>
<dbReference type="PROSITE" id="PS52029">
    <property type="entry name" value="LD_TPASE"/>
    <property type="match status" value="1"/>
</dbReference>
<organism evidence="9 10">
    <name type="scientific">Clostridium fessum</name>
    <dbReference type="NCBI Taxonomy" id="2126740"/>
    <lineage>
        <taxon>Bacteria</taxon>
        <taxon>Bacillati</taxon>
        <taxon>Bacillota</taxon>
        <taxon>Clostridia</taxon>
        <taxon>Eubacteriales</taxon>
        <taxon>Clostridiaceae</taxon>
        <taxon>Clostridium</taxon>
    </lineage>
</organism>
<feature type="chain" id="PRO_5015698206" evidence="7">
    <location>
        <begin position="30"/>
        <end position="246"/>
    </location>
</feature>
<feature type="active site" description="Nucleophile" evidence="6">
    <location>
        <position position="213"/>
    </location>
</feature>
<feature type="active site" description="Proton donor/acceptor" evidence="6">
    <location>
        <position position="200"/>
    </location>
</feature>
<feature type="signal peptide" evidence="7">
    <location>
        <begin position="1"/>
        <end position="29"/>
    </location>
</feature>
<evidence type="ECO:0000256" key="7">
    <source>
        <dbReference type="SAM" id="SignalP"/>
    </source>
</evidence>
<dbReference type="Pfam" id="PF03734">
    <property type="entry name" value="YkuD"/>
    <property type="match status" value="1"/>
</dbReference>
<keyword evidence="3 6" id="KW-0133">Cell shape</keyword>
<dbReference type="RefSeq" id="WP_107001619.1">
    <property type="nucleotide sequence ID" value="NZ_JAQDZI010000007.1"/>
</dbReference>
<evidence type="ECO:0000256" key="2">
    <source>
        <dbReference type="ARBA" id="ARBA00022679"/>
    </source>
</evidence>
<evidence type="ECO:0000256" key="4">
    <source>
        <dbReference type="ARBA" id="ARBA00022984"/>
    </source>
</evidence>
<evidence type="ECO:0000256" key="1">
    <source>
        <dbReference type="ARBA" id="ARBA00004752"/>
    </source>
</evidence>
<dbReference type="InterPro" id="IPR005490">
    <property type="entry name" value="LD_TPept_cat_dom"/>
</dbReference>
<feature type="domain" description="L,D-TPase catalytic" evidence="8">
    <location>
        <begin position="62"/>
        <end position="237"/>
    </location>
</feature>
<evidence type="ECO:0000259" key="8">
    <source>
        <dbReference type="PROSITE" id="PS52029"/>
    </source>
</evidence>
<dbReference type="SUPFAM" id="SSF141523">
    <property type="entry name" value="L,D-transpeptidase catalytic domain-like"/>
    <property type="match status" value="1"/>
</dbReference>
<accession>A0A2T3FLP9</accession>
<dbReference type="InterPro" id="IPR038063">
    <property type="entry name" value="Transpep_catalytic_dom"/>
</dbReference>
<evidence type="ECO:0000256" key="3">
    <source>
        <dbReference type="ARBA" id="ARBA00022960"/>
    </source>
</evidence>
<evidence type="ECO:0000313" key="9">
    <source>
        <dbReference type="EMBL" id="PST36204.1"/>
    </source>
</evidence>
<dbReference type="GO" id="GO:0009252">
    <property type="term" value="P:peptidoglycan biosynthetic process"/>
    <property type="evidence" value="ECO:0007669"/>
    <property type="project" value="UniProtKB-UniPathway"/>
</dbReference>
<comment type="caution">
    <text evidence="9">The sequence shown here is derived from an EMBL/GenBank/DDBJ whole genome shotgun (WGS) entry which is preliminary data.</text>
</comment>
<keyword evidence="4 6" id="KW-0573">Peptidoglycan synthesis</keyword>
<dbReference type="CDD" id="cd16913">
    <property type="entry name" value="YkuD_like"/>
    <property type="match status" value="1"/>
</dbReference>
<dbReference type="EMBL" id="PYLO01000005">
    <property type="protein sequence ID" value="PST36204.1"/>
    <property type="molecule type" value="Genomic_DNA"/>
</dbReference>
<evidence type="ECO:0000313" key="10">
    <source>
        <dbReference type="Proteomes" id="UP000241048"/>
    </source>
</evidence>
<dbReference type="UniPathway" id="UPA00219"/>
<dbReference type="AlphaFoldDB" id="A0A2T3FLP9"/>
<keyword evidence="5 6" id="KW-0961">Cell wall biogenesis/degradation</keyword>
<keyword evidence="7" id="KW-0732">Signal</keyword>
<keyword evidence="10" id="KW-1185">Reference proteome</keyword>
<name>A0A2T3FLP9_9CLOT</name>
<comment type="pathway">
    <text evidence="1 6">Cell wall biogenesis; peptidoglycan biosynthesis.</text>
</comment>
<evidence type="ECO:0000256" key="6">
    <source>
        <dbReference type="PROSITE-ProRule" id="PRU01373"/>
    </source>
</evidence>
<dbReference type="Proteomes" id="UP000241048">
    <property type="component" value="Unassembled WGS sequence"/>
</dbReference>
<dbReference type="GO" id="GO:0071555">
    <property type="term" value="P:cell wall organization"/>
    <property type="evidence" value="ECO:0007669"/>
    <property type="project" value="UniProtKB-UniRule"/>
</dbReference>
<protein>
    <submittedName>
        <fullName evidence="9">S-layer protein</fullName>
    </submittedName>
</protein>
<dbReference type="GO" id="GO:0016740">
    <property type="term" value="F:transferase activity"/>
    <property type="evidence" value="ECO:0007669"/>
    <property type="project" value="UniProtKB-KW"/>
</dbReference>
<keyword evidence="2" id="KW-0808">Transferase</keyword>
<evidence type="ECO:0000256" key="5">
    <source>
        <dbReference type="ARBA" id="ARBA00023316"/>
    </source>
</evidence>
<dbReference type="GO" id="GO:0008360">
    <property type="term" value="P:regulation of cell shape"/>
    <property type="evidence" value="ECO:0007669"/>
    <property type="project" value="UniProtKB-UniRule"/>
</dbReference>
<dbReference type="PANTHER" id="PTHR38589:SF1">
    <property type="entry name" value="BLR0621 PROTEIN"/>
    <property type="match status" value="1"/>
</dbReference>
<reference evidence="9 10" key="1">
    <citation type="submission" date="2018-03" db="EMBL/GenBank/DDBJ databases">
        <title>Lachnoclostridium SNUG30386 gen.nov., sp.nov., isolated from human faeces.</title>
        <authorList>
            <person name="Seo B."/>
            <person name="Jeon K."/>
            <person name="Ko G."/>
        </authorList>
    </citation>
    <scope>NUCLEOTIDE SEQUENCE [LARGE SCALE GENOMIC DNA]</scope>
    <source>
        <strain evidence="9 10">SNUG30386</strain>
    </source>
</reference>
<proteinExistence type="predicted"/>
<dbReference type="PANTHER" id="PTHR38589">
    <property type="entry name" value="BLR0621 PROTEIN"/>
    <property type="match status" value="1"/>
</dbReference>